<keyword evidence="3" id="KW-1185">Reference proteome</keyword>
<name>A0ABY7L878_CITFR</name>
<protein>
    <submittedName>
        <fullName evidence="2">VRR-NUC domain-containing protein</fullName>
    </submittedName>
</protein>
<dbReference type="EMBL" id="CP114569">
    <property type="protein sequence ID" value="WAZ60728.1"/>
    <property type="molecule type" value="Genomic_DNA"/>
</dbReference>
<gene>
    <name evidence="2" type="ORF">O4000_28885</name>
</gene>
<evidence type="ECO:0000313" key="2">
    <source>
        <dbReference type="EMBL" id="WAZ60728.1"/>
    </source>
</evidence>
<evidence type="ECO:0000313" key="3">
    <source>
        <dbReference type="Proteomes" id="UP001164536"/>
    </source>
</evidence>
<feature type="region of interest" description="Disordered" evidence="1">
    <location>
        <begin position="85"/>
        <end position="105"/>
    </location>
</feature>
<dbReference type="Proteomes" id="UP001164536">
    <property type="component" value="Plasmid unnamed5"/>
</dbReference>
<reference evidence="2" key="1">
    <citation type="submission" date="2022-12" db="EMBL/GenBank/DDBJ databases">
        <title>2953647.</title>
        <authorList>
            <person name="Hergert J."/>
            <person name="Casey R."/>
            <person name="Wagner J."/>
            <person name="Young E.L."/>
            <person name="Oakeson K.F."/>
        </authorList>
    </citation>
    <scope>NUCLEOTIDE SEQUENCE</scope>
    <source>
        <strain evidence="2">2953647</strain>
        <plasmid evidence="2">unnamed5</plasmid>
    </source>
</reference>
<dbReference type="Gene3D" id="3.40.1350.10">
    <property type="match status" value="1"/>
</dbReference>
<keyword evidence="2" id="KW-0614">Plasmid</keyword>
<dbReference type="RefSeq" id="WP_269521604.1">
    <property type="nucleotide sequence ID" value="NZ_CP114569.1"/>
</dbReference>
<organism evidence="2 3">
    <name type="scientific">Citrobacter freundii</name>
    <dbReference type="NCBI Taxonomy" id="546"/>
    <lineage>
        <taxon>Bacteria</taxon>
        <taxon>Pseudomonadati</taxon>
        <taxon>Pseudomonadota</taxon>
        <taxon>Gammaproteobacteria</taxon>
        <taxon>Enterobacterales</taxon>
        <taxon>Enterobacteriaceae</taxon>
        <taxon>Citrobacter</taxon>
        <taxon>Citrobacter freundii complex</taxon>
    </lineage>
</organism>
<sequence length="185" mass="20889">MRFSSEWLEGYKKKRPVRAASSDSDWLKTVVQVSVHAAALAALIKKPELLKGNQEHYDQVQVFDRIERKHPDLYSLLHATPNGGYRTKKSAAQMPAEGQKKGYPDMSLDKPAGIYHGMRVELKHGKKKPTKEQIEWLNLLTDQGYYCILAFTPDEAVAEMVAYSQLAAGESMPEHPNNSYWRAAA</sequence>
<accession>A0ABY7L878</accession>
<dbReference type="InterPro" id="IPR011856">
    <property type="entry name" value="tRNA_endonuc-like_dom_sf"/>
</dbReference>
<evidence type="ECO:0000256" key="1">
    <source>
        <dbReference type="SAM" id="MobiDB-lite"/>
    </source>
</evidence>
<geneLocation type="plasmid" evidence="2 3">
    <name>unnamed5</name>
</geneLocation>
<proteinExistence type="predicted"/>